<comment type="caution">
    <text evidence="3">The sequence shown here is derived from an EMBL/GenBank/DDBJ whole genome shotgun (WGS) entry which is preliminary data.</text>
</comment>
<evidence type="ECO:0000259" key="2">
    <source>
        <dbReference type="Pfam" id="PF17289"/>
    </source>
</evidence>
<reference evidence="3" key="2">
    <citation type="journal article" date="2021" name="PeerJ">
        <title>Extensive microbial diversity within the chicken gut microbiome revealed by metagenomics and culture.</title>
        <authorList>
            <person name="Gilroy R."/>
            <person name="Ravi A."/>
            <person name="Getino M."/>
            <person name="Pursley I."/>
            <person name="Horton D.L."/>
            <person name="Alikhan N.F."/>
            <person name="Baker D."/>
            <person name="Gharbi K."/>
            <person name="Hall N."/>
            <person name="Watson M."/>
            <person name="Adriaenssens E.M."/>
            <person name="Foster-Nyarko E."/>
            <person name="Jarju S."/>
            <person name="Secka A."/>
            <person name="Antonio M."/>
            <person name="Oren A."/>
            <person name="Chaudhuri R.R."/>
            <person name="La Ragione R."/>
            <person name="Hildebrand F."/>
            <person name="Pallen M.J."/>
        </authorList>
    </citation>
    <scope>NUCLEOTIDE SEQUENCE</scope>
    <source>
        <strain evidence="3">CHK197-8231</strain>
    </source>
</reference>
<dbReference type="AlphaFoldDB" id="A0A9D1L2L0"/>
<dbReference type="EMBL" id="DVML01000022">
    <property type="protein sequence ID" value="HIU22659.1"/>
    <property type="molecule type" value="Genomic_DNA"/>
</dbReference>
<dbReference type="Pfam" id="PF17289">
    <property type="entry name" value="Terminase_6C"/>
    <property type="match status" value="1"/>
</dbReference>
<dbReference type="Gene3D" id="3.30.420.240">
    <property type="match status" value="1"/>
</dbReference>
<evidence type="ECO:0000256" key="1">
    <source>
        <dbReference type="ARBA" id="ARBA00022612"/>
    </source>
</evidence>
<keyword evidence="1" id="KW-1188">Viral release from host cell</keyword>
<dbReference type="InterPro" id="IPR035421">
    <property type="entry name" value="Terminase_6C"/>
</dbReference>
<sequence length="488" mass="56311">MSIRNELKKELCRREYSDYVEFVHEGRWIKGKAVSYICDKVQEFIEADTGHAFDILVLSIPPQHGKSMTITETLPSWYLGKFPTKRIIEASYSEDFAQLFGRRNLRKIEQFGKELFNIEKGNIANNTEFELSNGIGGMISRGILSGVTGRPADLMIIDDPVKNRQEADSKTYRDRVWAEWNDSFKSRLSFGAKVIIIQTRWHEDDFAGRIIKNEKHVTVINLKCEADNNDPLGRKPGEALCPEIGKGNEWLKDFKSTFTTKEGSRTWNALYQGSPTPDDGNIFKRKWFKYYEKLPTLPYMLISVDATFKDKEDNDFVSIQVWGKRNSDFYLIDRVKEHFGFTETLNVIRQLRNKYNKCSAVLIEDKANGSAIVEVLQREFSGIIPINPEGGKIARANAVSPSFESGNVYFPKNKQWLYDYETELVSFPNAEHDDDVDCTTQAVNRLRNITAIEMSEEQKELYEYEQKKYRQKVKVIAGNTATRSFINY</sequence>
<reference evidence="3" key="1">
    <citation type="submission" date="2020-10" db="EMBL/GenBank/DDBJ databases">
        <authorList>
            <person name="Gilroy R."/>
        </authorList>
    </citation>
    <scope>NUCLEOTIDE SEQUENCE</scope>
    <source>
        <strain evidence="3">CHK197-8231</strain>
    </source>
</reference>
<evidence type="ECO:0000313" key="3">
    <source>
        <dbReference type="EMBL" id="HIU22659.1"/>
    </source>
</evidence>
<protein>
    <submittedName>
        <fullName evidence="3">Phage terminase large subunit</fullName>
    </submittedName>
</protein>
<proteinExistence type="predicted"/>
<dbReference type="NCBIfam" id="TIGR01630">
    <property type="entry name" value="psiM2_ORF9"/>
    <property type="match status" value="1"/>
</dbReference>
<dbReference type="Pfam" id="PF03237">
    <property type="entry name" value="Terminase_6N"/>
    <property type="match status" value="1"/>
</dbReference>
<dbReference type="InterPro" id="IPR006517">
    <property type="entry name" value="Phage_terminase_lsu-like_C"/>
</dbReference>
<dbReference type="Proteomes" id="UP000824087">
    <property type="component" value="Unassembled WGS sequence"/>
</dbReference>
<organism evidence="3 4">
    <name type="scientific">Candidatus Fimihabitans intestinipullorum</name>
    <dbReference type="NCBI Taxonomy" id="2840820"/>
    <lineage>
        <taxon>Bacteria</taxon>
        <taxon>Bacillati</taxon>
        <taxon>Mycoplasmatota</taxon>
        <taxon>Mycoplasmatota incertae sedis</taxon>
        <taxon>Candidatus Fimihabitans</taxon>
    </lineage>
</organism>
<name>A0A9D1L2L0_9BACT</name>
<gene>
    <name evidence="3" type="primary">terL</name>
    <name evidence="3" type="ORF">IAD49_03660</name>
</gene>
<evidence type="ECO:0000313" key="4">
    <source>
        <dbReference type="Proteomes" id="UP000824087"/>
    </source>
</evidence>
<feature type="domain" description="Terminase large subunit gp17-like C-terminal" evidence="2">
    <location>
        <begin position="303"/>
        <end position="445"/>
    </location>
</feature>
<accession>A0A9D1L2L0</accession>